<evidence type="ECO:0000313" key="5">
    <source>
        <dbReference type="Proteomes" id="UP001595621"/>
    </source>
</evidence>
<protein>
    <submittedName>
        <fullName evidence="4">TlpA family protein disulfide reductase</fullName>
    </submittedName>
</protein>
<name>A0ABV7GDI4_9GAMM</name>
<dbReference type="RefSeq" id="WP_248935192.1">
    <property type="nucleotide sequence ID" value="NZ_JAKILF010000002.1"/>
</dbReference>
<evidence type="ECO:0000256" key="2">
    <source>
        <dbReference type="SAM" id="Phobius"/>
    </source>
</evidence>
<dbReference type="InterPro" id="IPR000866">
    <property type="entry name" value="AhpC/TSA"/>
</dbReference>
<keyword evidence="2" id="KW-0812">Transmembrane</keyword>
<dbReference type="PROSITE" id="PS51352">
    <property type="entry name" value="THIOREDOXIN_2"/>
    <property type="match status" value="1"/>
</dbReference>
<evidence type="ECO:0000259" key="3">
    <source>
        <dbReference type="PROSITE" id="PS51352"/>
    </source>
</evidence>
<feature type="transmembrane region" description="Helical" evidence="2">
    <location>
        <begin position="20"/>
        <end position="38"/>
    </location>
</feature>
<gene>
    <name evidence="4" type="ORF">ACFOE0_05000</name>
</gene>
<accession>A0ABV7GDI4</accession>
<keyword evidence="5" id="KW-1185">Reference proteome</keyword>
<evidence type="ECO:0000256" key="1">
    <source>
        <dbReference type="SAM" id="MobiDB-lite"/>
    </source>
</evidence>
<organism evidence="4 5">
    <name type="scientific">Shewanella submarina</name>
    <dbReference type="NCBI Taxonomy" id="2016376"/>
    <lineage>
        <taxon>Bacteria</taxon>
        <taxon>Pseudomonadati</taxon>
        <taxon>Pseudomonadota</taxon>
        <taxon>Gammaproteobacteria</taxon>
        <taxon>Alteromonadales</taxon>
        <taxon>Shewanellaceae</taxon>
        <taxon>Shewanella</taxon>
    </lineage>
</organism>
<reference evidence="5" key="1">
    <citation type="journal article" date="2019" name="Int. J. Syst. Evol. Microbiol.">
        <title>The Global Catalogue of Microorganisms (GCM) 10K type strain sequencing project: providing services to taxonomists for standard genome sequencing and annotation.</title>
        <authorList>
            <consortium name="The Broad Institute Genomics Platform"/>
            <consortium name="The Broad Institute Genome Sequencing Center for Infectious Disease"/>
            <person name="Wu L."/>
            <person name="Ma J."/>
        </authorList>
    </citation>
    <scope>NUCLEOTIDE SEQUENCE [LARGE SCALE GENOMIC DNA]</scope>
    <source>
        <strain evidence="5">KCTC 52277</strain>
    </source>
</reference>
<dbReference type="Gene3D" id="3.40.30.10">
    <property type="entry name" value="Glutaredoxin"/>
    <property type="match status" value="1"/>
</dbReference>
<feature type="region of interest" description="Disordered" evidence="1">
    <location>
        <begin position="1"/>
        <end position="20"/>
    </location>
</feature>
<evidence type="ECO:0000313" key="4">
    <source>
        <dbReference type="EMBL" id="MFC3137546.1"/>
    </source>
</evidence>
<dbReference type="Pfam" id="PF00578">
    <property type="entry name" value="AhpC-TSA"/>
    <property type="match status" value="1"/>
</dbReference>
<dbReference type="InterPro" id="IPR036249">
    <property type="entry name" value="Thioredoxin-like_sf"/>
</dbReference>
<dbReference type="EMBL" id="JBHRTD010000006">
    <property type="protein sequence ID" value="MFC3137546.1"/>
    <property type="molecule type" value="Genomic_DNA"/>
</dbReference>
<keyword evidence="2" id="KW-1133">Transmembrane helix</keyword>
<keyword evidence="2" id="KW-0472">Membrane</keyword>
<feature type="domain" description="Thioredoxin" evidence="3">
    <location>
        <begin position="33"/>
        <end position="179"/>
    </location>
</feature>
<dbReference type="SUPFAM" id="SSF52833">
    <property type="entry name" value="Thioredoxin-like"/>
    <property type="match status" value="1"/>
</dbReference>
<sequence>MQNPGSNTNGHHGHSSVRQSPWTGLLPLTVLILMLGAITPRAVALELLGFEHQSLSDGSISNLKHLKGKPTLLMFYEPDCPWCFKQGRAFNKLLSHCGEELQIVALGTHGDKASLKRELWKMKPDFPGFIAGQEMINSVGDLPATPMTLIADSNGEFISYMRGYIKLETLEPLLKKQLGLTCKG</sequence>
<dbReference type="InterPro" id="IPR013766">
    <property type="entry name" value="Thioredoxin_domain"/>
</dbReference>
<comment type="caution">
    <text evidence="4">The sequence shown here is derived from an EMBL/GenBank/DDBJ whole genome shotgun (WGS) entry which is preliminary data.</text>
</comment>
<dbReference type="Proteomes" id="UP001595621">
    <property type="component" value="Unassembled WGS sequence"/>
</dbReference>
<proteinExistence type="predicted"/>